<protein>
    <recommendedName>
        <fullName evidence="3">HTH merR-type domain-containing protein</fullName>
    </recommendedName>
</protein>
<dbReference type="SMART" id="SM00422">
    <property type="entry name" value="HTH_MERR"/>
    <property type="match status" value="1"/>
</dbReference>
<accession>A0A1B2HZT0</accession>
<dbReference type="GO" id="GO:0003700">
    <property type="term" value="F:DNA-binding transcription factor activity"/>
    <property type="evidence" value="ECO:0007669"/>
    <property type="project" value="InterPro"/>
</dbReference>
<dbReference type="STRING" id="1586287.BBK82_33210"/>
<dbReference type="EMBL" id="CP016793">
    <property type="protein sequence ID" value="ANZ43213.1"/>
    <property type="molecule type" value="Genomic_DNA"/>
</dbReference>
<dbReference type="Gene3D" id="1.10.1660.10">
    <property type="match status" value="1"/>
</dbReference>
<dbReference type="InterPro" id="IPR047057">
    <property type="entry name" value="MerR_fam"/>
</dbReference>
<sequence length="278" mass="29548">MLGVSPVTLRTWDQRYGLGPSVRTRGGHRRYQDEDVEVLRRMVALTGQGVAPAAAAELAQREPARPHPRGRAQLREDEAESARRGFVTAAKRLDEPLMLDLAGKLLTGHGVVAAWDQVFAPCLVELGHMVAERGRGVEVEHLASSSLLHALRSVPPTGSSGVLAALLSCAPEEQHGLALEALGAALSEEDVRWRNLGARVPARALCDAVLRLRPAVALVWAHRADIAEQVPLAELVAGSGAEIAVAGPGWAGLALPSSVRTPHTLTDAIRLVVSRVRG</sequence>
<dbReference type="AlphaFoldDB" id="A0A1B2HZT0"/>
<reference evidence="4 5" key="1">
    <citation type="submission" date="2016-07" db="EMBL/GenBank/DDBJ databases">
        <title>Complete genome sequence of the Lentzea guizhouensis DHS C013.</title>
        <authorList>
            <person name="Cao C."/>
        </authorList>
    </citation>
    <scope>NUCLEOTIDE SEQUENCE [LARGE SCALE GENOMIC DNA]</scope>
    <source>
        <strain evidence="4 5">DHS C013</strain>
    </source>
</reference>
<proteinExistence type="predicted"/>
<gene>
    <name evidence="4" type="ORF">BBK82_33210</name>
</gene>
<evidence type="ECO:0000313" key="4">
    <source>
        <dbReference type="EMBL" id="ANZ43213.1"/>
    </source>
</evidence>
<evidence type="ECO:0000313" key="5">
    <source>
        <dbReference type="Proteomes" id="UP000093053"/>
    </source>
</evidence>
<dbReference type="PANTHER" id="PTHR30204:SF97">
    <property type="entry name" value="MERR FAMILY REGULATORY PROTEIN"/>
    <property type="match status" value="1"/>
</dbReference>
<dbReference type="KEGG" id="led:BBK82_33210"/>
<dbReference type="Gene3D" id="3.40.50.280">
    <property type="entry name" value="Cobalamin-binding domain"/>
    <property type="match status" value="1"/>
</dbReference>
<dbReference type="Gene3D" id="1.10.1240.10">
    <property type="entry name" value="Methionine synthase domain"/>
    <property type="match status" value="1"/>
</dbReference>
<dbReference type="SUPFAM" id="SSF46955">
    <property type="entry name" value="Putative DNA-binding domain"/>
    <property type="match status" value="1"/>
</dbReference>
<evidence type="ECO:0000256" key="2">
    <source>
        <dbReference type="SAM" id="MobiDB-lite"/>
    </source>
</evidence>
<dbReference type="InterPro" id="IPR009061">
    <property type="entry name" value="DNA-bd_dom_put_sf"/>
</dbReference>
<dbReference type="InterPro" id="IPR000551">
    <property type="entry name" value="MerR-type_HTH_dom"/>
</dbReference>
<feature type="domain" description="HTH merR-type" evidence="3">
    <location>
        <begin position="1"/>
        <end position="61"/>
    </location>
</feature>
<dbReference type="Pfam" id="PF13411">
    <property type="entry name" value="MerR_1"/>
    <property type="match status" value="1"/>
</dbReference>
<feature type="region of interest" description="Disordered" evidence="2">
    <location>
        <begin position="57"/>
        <end position="81"/>
    </location>
</feature>
<dbReference type="GO" id="GO:0003677">
    <property type="term" value="F:DNA binding"/>
    <property type="evidence" value="ECO:0007669"/>
    <property type="project" value="UniProtKB-KW"/>
</dbReference>
<dbReference type="Proteomes" id="UP000093053">
    <property type="component" value="Chromosome"/>
</dbReference>
<evidence type="ECO:0000256" key="1">
    <source>
        <dbReference type="ARBA" id="ARBA00023125"/>
    </source>
</evidence>
<keyword evidence="5" id="KW-1185">Reference proteome</keyword>
<name>A0A1B2HZT0_9PSEU</name>
<evidence type="ECO:0000259" key="3">
    <source>
        <dbReference type="PROSITE" id="PS50937"/>
    </source>
</evidence>
<dbReference type="PANTHER" id="PTHR30204">
    <property type="entry name" value="REDOX-CYCLING DRUG-SENSING TRANSCRIPTIONAL ACTIVATOR SOXR"/>
    <property type="match status" value="1"/>
</dbReference>
<keyword evidence="1" id="KW-0238">DNA-binding</keyword>
<organism evidence="4 5">
    <name type="scientific">Lentzea guizhouensis</name>
    <dbReference type="NCBI Taxonomy" id="1586287"/>
    <lineage>
        <taxon>Bacteria</taxon>
        <taxon>Bacillati</taxon>
        <taxon>Actinomycetota</taxon>
        <taxon>Actinomycetes</taxon>
        <taxon>Pseudonocardiales</taxon>
        <taxon>Pseudonocardiaceae</taxon>
        <taxon>Lentzea</taxon>
    </lineage>
</organism>
<dbReference type="InterPro" id="IPR036594">
    <property type="entry name" value="Meth_synthase_dom"/>
</dbReference>
<dbReference type="PROSITE" id="PS50937">
    <property type="entry name" value="HTH_MERR_2"/>
    <property type="match status" value="1"/>
</dbReference>